<dbReference type="EMBL" id="KQ090389">
    <property type="protein sequence ID" value="KMS96354.1"/>
    <property type="molecule type" value="Genomic_DNA"/>
</dbReference>
<proteinExistence type="predicted"/>
<gene>
    <name evidence="1" type="ORF">BVRB_9g225910</name>
</gene>
<accession>A0A0J8B548</accession>
<evidence type="ECO:0000313" key="2">
    <source>
        <dbReference type="Proteomes" id="UP000035740"/>
    </source>
</evidence>
<protein>
    <submittedName>
        <fullName evidence="1">Uncharacterized protein</fullName>
    </submittedName>
</protein>
<name>A0A0J8B548_BETVV</name>
<dbReference type="AlphaFoldDB" id="A0A0J8B548"/>
<keyword evidence="2" id="KW-1185">Reference proteome</keyword>
<reference evidence="1 2" key="1">
    <citation type="journal article" date="2014" name="Nature">
        <title>The genome of the recently domesticated crop plant sugar beet (Beta vulgaris).</title>
        <authorList>
            <person name="Dohm J.C."/>
            <person name="Minoche A.E."/>
            <person name="Holtgrawe D."/>
            <person name="Capella-Gutierrez S."/>
            <person name="Zakrzewski F."/>
            <person name="Tafer H."/>
            <person name="Rupp O."/>
            <person name="Sorensen T.R."/>
            <person name="Stracke R."/>
            <person name="Reinhardt R."/>
            <person name="Goesmann A."/>
            <person name="Kraft T."/>
            <person name="Schulz B."/>
            <person name="Stadler P.F."/>
            <person name="Schmidt T."/>
            <person name="Gabaldon T."/>
            <person name="Lehrach H."/>
            <person name="Weisshaar B."/>
            <person name="Himmelbauer H."/>
        </authorList>
    </citation>
    <scope>NUCLEOTIDE SEQUENCE [LARGE SCALE GENOMIC DNA]</scope>
    <source>
        <tissue evidence="1">Taproot</tissue>
    </source>
</reference>
<organism evidence="1 2">
    <name type="scientific">Beta vulgaris subsp. vulgaris</name>
    <name type="common">Beet</name>
    <dbReference type="NCBI Taxonomy" id="3555"/>
    <lineage>
        <taxon>Eukaryota</taxon>
        <taxon>Viridiplantae</taxon>
        <taxon>Streptophyta</taxon>
        <taxon>Embryophyta</taxon>
        <taxon>Tracheophyta</taxon>
        <taxon>Spermatophyta</taxon>
        <taxon>Magnoliopsida</taxon>
        <taxon>eudicotyledons</taxon>
        <taxon>Gunneridae</taxon>
        <taxon>Pentapetalae</taxon>
        <taxon>Caryophyllales</taxon>
        <taxon>Chenopodiaceae</taxon>
        <taxon>Betoideae</taxon>
        <taxon>Beta</taxon>
    </lineage>
</organism>
<dbReference type="Gramene" id="KMS96354">
    <property type="protein sequence ID" value="KMS96354"/>
    <property type="gene ID" value="BVRB_9g225910"/>
</dbReference>
<sequence>MGGRASVVRCVNLRREFAIRLNRFLSSWPSSAVR</sequence>
<dbReference type="Proteomes" id="UP000035740">
    <property type="component" value="Unassembled WGS sequence"/>
</dbReference>
<evidence type="ECO:0000313" key="1">
    <source>
        <dbReference type="EMBL" id="KMS96354.1"/>
    </source>
</evidence>